<dbReference type="SMART" id="SM00822">
    <property type="entry name" value="PKS_KR"/>
    <property type="match status" value="1"/>
</dbReference>
<dbReference type="PROSITE" id="PS00061">
    <property type="entry name" value="ADH_SHORT"/>
    <property type="match status" value="1"/>
</dbReference>
<evidence type="ECO:0000256" key="2">
    <source>
        <dbReference type="ARBA" id="ARBA00023002"/>
    </source>
</evidence>
<protein>
    <recommendedName>
        <fullName evidence="4">Ketoreductase domain-containing protein</fullName>
    </recommendedName>
</protein>
<dbReference type="PRINTS" id="PR00081">
    <property type="entry name" value="GDHRDH"/>
</dbReference>
<keyword evidence="2" id="KW-0560">Oxidoreductase</keyword>
<dbReference type="InterPro" id="IPR036291">
    <property type="entry name" value="NAD(P)-bd_dom_sf"/>
</dbReference>
<evidence type="ECO:0000313" key="5">
    <source>
        <dbReference type="EMBL" id="AMO69137.1"/>
    </source>
</evidence>
<evidence type="ECO:0000313" key="6">
    <source>
        <dbReference type="Proteomes" id="UP000074119"/>
    </source>
</evidence>
<dbReference type="FunFam" id="3.40.50.720:FF:000084">
    <property type="entry name" value="Short-chain dehydrogenase reductase"/>
    <property type="match status" value="1"/>
</dbReference>
<dbReference type="CDD" id="cd05233">
    <property type="entry name" value="SDR_c"/>
    <property type="match status" value="1"/>
</dbReference>
<proteinExistence type="inferred from homology"/>
<comment type="similarity">
    <text evidence="1">Belongs to the short-chain dehydrogenases/reductases (SDR) family.</text>
</comment>
<dbReference type="PANTHER" id="PTHR24321">
    <property type="entry name" value="DEHYDROGENASES, SHORT CHAIN"/>
    <property type="match status" value="1"/>
</dbReference>
<dbReference type="PANTHER" id="PTHR24321:SF8">
    <property type="entry name" value="ESTRADIOL 17-BETA-DEHYDROGENASE 8-RELATED"/>
    <property type="match status" value="1"/>
</dbReference>
<dbReference type="STRING" id="1470434.AZF00_12845"/>
<dbReference type="PRINTS" id="PR00080">
    <property type="entry name" value="SDRFAMILY"/>
</dbReference>
<dbReference type="Proteomes" id="UP000074119">
    <property type="component" value="Chromosome"/>
</dbReference>
<evidence type="ECO:0000256" key="1">
    <source>
        <dbReference type="ARBA" id="ARBA00006484"/>
    </source>
</evidence>
<dbReference type="KEGG" id="zal:AZF00_12845"/>
<dbReference type="GO" id="GO:0016491">
    <property type="term" value="F:oxidoreductase activity"/>
    <property type="evidence" value="ECO:0007669"/>
    <property type="project" value="UniProtKB-KW"/>
</dbReference>
<dbReference type="InterPro" id="IPR020904">
    <property type="entry name" value="Sc_DH/Rdtase_CS"/>
</dbReference>
<dbReference type="InterPro" id="IPR002347">
    <property type="entry name" value="SDR_fam"/>
</dbReference>
<sequence>MTNRLQGKVAIITGGGQGIGAATAIRFAEEGAKVVICSRRIEPLQTVAKTIQDAGGECLPLSVDVSDELAVKKLVEDTVAHFGKIDIIVNNAVLMVPGMLANHKTKAWHQNFQVSLDGAMFLMRESFKQLRANGGAVVNVSSVCGLAGSMGTAGYSAAKAAMISLTRNASIEWAPKIRCNAVVPGAFLTPSLESVNPDEDSQKATGKTIPLQRIGDPRECANAILFLASDDASYITGAVLPVDGGRMAELNTGAAAWGD</sequence>
<feature type="domain" description="Ketoreductase" evidence="4">
    <location>
        <begin position="8"/>
        <end position="187"/>
    </location>
</feature>
<dbReference type="Pfam" id="PF13561">
    <property type="entry name" value="adh_short_C2"/>
    <property type="match status" value="1"/>
</dbReference>
<evidence type="ECO:0000259" key="4">
    <source>
        <dbReference type="SMART" id="SM00822"/>
    </source>
</evidence>
<gene>
    <name evidence="5" type="ORF">AZF00_12845</name>
</gene>
<dbReference type="AlphaFoldDB" id="A0A127M7C0"/>
<dbReference type="EMBL" id="CP014544">
    <property type="protein sequence ID" value="AMO69137.1"/>
    <property type="molecule type" value="Genomic_DNA"/>
</dbReference>
<dbReference type="NCBIfam" id="NF005559">
    <property type="entry name" value="PRK07231.1"/>
    <property type="match status" value="1"/>
</dbReference>
<evidence type="ECO:0000256" key="3">
    <source>
        <dbReference type="ARBA" id="ARBA00023027"/>
    </source>
</evidence>
<dbReference type="RefSeq" id="WP_008248738.1">
    <property type="nucleotide sequence ID" value="NZ_CP014544.1"/>
</dbReference>
<name>A0A127M7C0_9GAMM</name>
<accession>A0A127M7C0</accession>
<dbReference type="SUPFAM" id="SSF51735">
    <property type="entry name" value="NAD(P)-binding Rossmann-fold domains"/>
    <property type="match status" value="1"/>
</dbReference>
<keyword evidence="3" id="KW-0520">NAD</keyword>
<organism evidence="5 6">
    <name type="scientific">Zhongshania aliphaticivorans</name>
    <dbReference type="NCBI Taxonomy" id="1470434"/>
    <lineage>
        <taxon>Bacteria</taxon>
        <taxon>Pseudomonadati</taxon>
        <taxon>Pseudomonadota</taxon>
        <taxon>Gammaproteobacteria</taxon>
        <taxon>Cellvibrionales</taxon>
        <taxon>Spongiibacteraceae</taxon>
        <taxon>Zhongshania</taxon>
    </lineage>
</organism>
<dbReference type="InterPro" id="IPR057326">
    <property type="entry name" value="KR_dom"/>
</dbReference>
<reference evidence="5 6" key="1">
    <citation type="submission" date="2015-12" db="EMBL/GenBank/DDBJ databases">
        <authorList>
            <person name="Shamseldin A."/>
            <person name="Moawad H."/>
            <person name="Abd El-Rahim W.M."/>
            <person name="Sadowsky M.J."/>
        </authorList>
    </citation>
    <scope>NUCLEOTIDE SEQUENCE [LARGE SCALE GENOMIC DNA]</scope>
    <source>
        <strain evidence="5 6">SM2</strain>
    </source>
</reference>
<dbReference type="Gene3D" id="3.40.50.720">
    <property type="entry name" value="NAD(P)-binding Rossmann-like Domain"/>
    <property type="match status" value="1"/>
</dbReference>